<reference evidence="3 4" key="1">
    <citation type="submission" date="2019-05" db="EMBL/GenBank/DDBJ databases">
        <authorList>
            <person name="Farhan Ul Haque M."/>
        </authorList>
    </citation>
    <scope>NUCLEOTIDE SEQUENCE [LARGE SCALE GENOMIC DNA]</scope>
    <source>
        <strain evidence="3">2</strain>
    </source>
</reference>
<dbReference type="InterPro" id="IPR002347">
    <property type="entry name" value="SDR_fam"/>
</dbReference>
<keyword evidence="4" id="KW-1185">Reference proteome</keyword>
<comment type="similarity">
    <text evidence="1">Belongs to the short-chain dehydrogenases/reductases (SDR) family.</text>
</comment>
<dbReference type="InterPro" id="IPR020904">
    <property type="entry name" value="Sc_DH/Rdtase_CS"/>
</dbReference>
<dbReference type="Proteomes" id="UP000485880">
    <property type="component" value="Unassembled WGS sequence"/>
</dbReference>
<comment type="caution">
    <text evidence="3">The sequence shown here is derived from an EMBL/GenBank/DDBJ whole genome shotgun (WGS) entry which is preliminary data.</text>
</comment>
<evidence type="ECO:0000256" key="1">
    <source>
        <dbReference type="ARBA" id="ARBA00006484"/>
    </source>
</evidence>
<dbReference type="EC" id="1.-.-.-" evidence="3"/>
<dbReference type="PRINTS" id="PR00081">
    <property type="entry name" value="GDHRDH"/>
</dbReference>
<dbReference type="PANTHER" id="PTHR43639:SF1">
    <property type="entry name" value="SHORT-CHAIN DEHYDROGENASE_REDUCTASE FAMILY PROTEIN"/>
    <property type="match status" value="1"/>
</dbReference>
<dbReference type="PANTHER" id="PTHR43639">
    <property type="entry name" value="OXIDOREDUCTASE, SHORT-CHAIN DEHYDROGENASE/REDUCTASE FAMILY (AFU_ORTHOLOGUE AFUA_5G02870)"/>
    <property type="match status" value="1"/>
</dbReference>
<gene>
    <name evidence="3" type="ORF">MPC4_20280</name>
</gene>
<dbReference type="NCBIfam" id="NF005559">
    <property type="entry name" value="PRK07231.1"/>
    <property type="match status" value="1"/>
</dbReference>
<organism evidence="3 4">
    <name type="scientific">Methylocella tundrae</name>
    <dbReference type="NCBI Taxonomy" id="227605"/>
    <lineage>
        <taxon>Bacteria</taxon>
        <taxon>Pseudomonadati</taxon>
        <taxon>Pseudomonadota</taxon>
        <taxon>Alphaproteobacteria</taxon>
        <taxon>Hyphomicrobiales</taxon>
        <taxon>Beijerinckiaceae</taxon>
        <taxon>Methylocella</taxon>
    </lineage>
</organism>
<sequence>MSKLSGKVAIVTGASKGIGAGIAKGLAAEGAAVVVNYASSKESAERVVADIKAKGGTAIAVQGDVAKAADVKKIFAETKQKLGRLDILVNNAGVYNLLPLEALTEDDFHRHFNINVLGLLLATQEAVKFFGEEGGSVINIGSAITSINPPQTVVYTATKGAVDSVTRVLAKELGPKKIRVNSINPGVIETEGTTAAGVIGSDFEKQFIALTPLGRTGQPEDVALVAAFLASDESRWVTGETLAVSGGLR</sequence>
<dbReference type="SUPFAM" id="SSF51735">
    <property type="entry name" value="NAD(P)-binding Rossmann-fold domains"/>
    <property type="match status" value="1"/>
</dbReference>
<dbReference type="PROSITE" id="PS00061">
    <property type="entry name" value="ADH_SHORT"/>
    <property type="match status" value="1"/>
</dbReference>
<protein>
    <submittedName>
        <fullName evidence="3">Uncharacterized oxidoreductase MexAM1_META1p0182</fullName>
        <ecNumber evidence="3">1.-.-.-</ecNumber>
    </submittedName>
</protein>
<dbReference type="AlphaFoldDB" id="A0A8B6M6X6"/>
<evidence type="ECO:0000256" key="2">
    <source>
        <dbReference type="ARBA" id="ARBA00023002"/>
    </source>
</evidence>
<evidence type="ECO:0000313" key="4">
    <source>
        <dbReference type="Proteomes" id="UP000485880"/>
    </source>
</evidence>
<accession>A0A8B6M6X6</accession>
<dbReference type="GO" id="GO:0016491">
    <property type="term" value="F:oxidoreductase activity"/>
    <property type="evidence" value="ECO:0007669"/>
    <property type="project" value="UniProtKB-KW"/>
</dbReference>
<evidence type="ECO:0000313" key="3">
    <source>
        <dbReference type="EMBL" id="VTZ50070.1"/>
    </source>
</evidence>
<dbReference type="FunFam" id="3.40.50.720:FF:000084">
    <property type="entry name" value="Short-chain dehydrogenase reductase"/>
    <property type="match status" value="1"/>
</dbReference>
<keyword evidence="2 3" id="KW-0560">Oxidoreductase</keyword>
<dbReference type="Pfam" id="PF13561">
    <property type="entry name" value="adh_short_C2"/>
    <property type="match status" value="1"/>
</dbReference>
<dbReference type="EMBL" id="CABFMQ020000076">
    <property type="protein sequence ID" value="VTZ50070.1"/>
    <property type="molecule type" value="Genomic_DNA"/>
</dbReference>
<dbReference type="RefSeq" id="WP_174512219.1">
    <property type="nucleotide sequence ID" value="NZ_CABFMQ020000076.1"/>
</dbReference>
<dbReference type="Gene3D" id="3.40.50.720">
    <property type="entry name" value="NAD(P)-binding Rossmann-like Domain"/>
    <property type="match status" value="1"/>
</dbReference>
<proteinExistence type="inferred from homology"/>
<name>A0A8B6M6X6_METTU</name>
<dbReference type="InterPro" id="IPR036291">
    <property type="entry name" value="NAD(P)-bd_dom_sf"/>
</dbReference>
<dbReference type="PRINTS" id="PR00080">
    <property type="entry name" value="SDRFAMILY"/>
</dbReference>